<protein>
    <submittedName>
        <fullName evidence="1">Uncharacterized protein</fullName>
    </submittedName>
</protein>
<dbReference type="OrthoDB" id="1048580at2"/>
<accession>A0A3P1B7H5</accession>
<dbReference type="Proteomes" id="UP000268372">
    <property type="component" value="Unassembled WGS sequence"/>
</dbReference>
<dbReference type="RefSeq" id="WP_124898020.1">
    <property type="nucleotide sequence ID" value="NZ_RQTJ01000001.1"/>
</dbReference>
<sequence length="375" mass="44406">MLKEIKYILLMLLFGQIAYTQVVHESAVVDTKKSNWYMNNYKGPVKSSFWYYTFIIDPIPFAVSNSSNIQSYARHSIMLQNRTALGGGVYEEFDSKGRLTKSIAMDKDGSHFEKSELDNKTASIYMYNEMDVDKKNKIKLKKRQIYPVYDHNILVKPNYKRPYDRGYGSDTLNYRYDYILDKKGRIVKEINYGRSTLPFTESEYIYDDHDNVSILKIITKQKEPTPFHFLDTETGFCPDLHVAYEYDNKDRMTQVTYYGCKDTLAFEKYVYHPEKEYITERTRFIKSSMRGVEHVTPTMIFYHNENGDIIEKKFVRSYPNQYLGASSIALRESIFYKYEYDKYSNWIKCYIYMVGKPEDSEPTAIAQRDLEYYDS</sequence>
<keyword evidence="2" id="KW-1185">Reference proteome</keyword>
<dbReference type="AlphaFoldDB" id="A0A3P1B7H5"/>
<organism evidence="1 2">
    <name type="scientific">Paenimyroides viscosum</name>
    <dbReference type="NCBI Taxonomy" id="2488729"/>
    <lineage>
        <taxon>Bacteria</taxon>
        <taxon>Pseudomonadati</taxon>
        <taxon>Bacteroidota</taxon>
        <taxon>Flavobacteriia</taxon>
        <taxon>Flavobacteriales</taxon>
        <taxon>Flavobacteriaceae</taxon>
        <taxon>Paenimyroides</taxon>
    </lineage>
</organism>
<comment type="caution">
    <text evidence="1">The sequence shown here is derived from an EMBL/GenBank/DDBJ whole genome shotgun (WGS) entry which is preliminary data.</text>
</comment>
<dbReference type="EMBL" id="RQTJ01000001">
    <property type="protein sequence ID" value="RRA97097.1"/>
    <property type="molecule type" value="Genomic_DNA"/>
</dbReference>
<name>A0A3P1B7H5_9FLAO</name>
<evidence type="ECO:0000313" key="2">
    <source>
        <dbReference type="Proteomes" id="UP000268372"/>
    </source>
</evidence>
<evidence type="ECO:0000313" key="1">
    <source>
        <dbReference type="EMBL" id="RRA97097.1"/>
    </source>
</evidence>
<proteinExistence type="predicted"/>
<gene>
    <name evidence="1" type="ORF">EG242_00800</name>
</gene>
<reference evidence="1 2" key="1">
    <citation type="submission" date="2018-11" db="EMBL/GenBank/DDBJ databases">
        <title>Flavobacterium sp. nov., YIM 102796 draft genome.</title>
        <authorList>
            <person name="Li G."/>
            <person name="Jiang Y."/>
        </authorList>
    </citation>
    <scope>NUCLEOTIDE SEQUENCE [LARGE SCALE GENOMIC DNA]</scope>
    <source>
        <strain evidence="1 2">YIM 102796</strain>
    </source>
</reference>